<feature type="region of interest" description="Disordered" evidence="1">
    <location>
        <begin position="179"/>
        <end position="215"/>
    </location>
</feature>
<sequence>MRSIVLTSIETVYPTHSIRSVFRPQRGLCCFPGLGTVGARGGSGRGEEALLLERQGRASQQTRSSSLPPPPSALPRPPRKPSARNTRYDRLEHRDARKDSDGSGSIASTASRSSPLPYDTVRKLPSVPTSASLPAAESRESLVRPRDSSLPSPSKLAVYAAARRSGLDPDICVPNENEAEWRPRAPDRLAPALAQPPPRTERRRPIATTTTMRQR</sequence>
<gene>
    <name evidence="2" type="ORF">PYW07_001516</name>
</gene>
<keyword evidence="3" id="KW-1185">Reference proteome</keyword>
<feature type="compositionally biased region" description="Basic and acidic residues" evidence="1">
    <location>
        <begin position="137"/>
        <end position="147"/>
    </location>
</feature>
<evidence type="ECO:0000313" key="2">
    <source>
        <dbReference type="EMBL" id="KAJ8727397.1"/>
    </source>
</evidence>
<accession>A0AAD8DW03</accession>
<dbReference type="Proteomes" id="UP001231518">
    <property type="component" value="Chromosome 11"/>
</dbReference>
<comment type="caution">
    <text evidence="2">The sequence shown here is derived from an EMBL/GenBank/DDBJ whole genome shotgun (WGS) entry which is preliminary data.</text>
</comment>
<feature type="region of interest" description="Disordered" evidence="1">
    <location>
        <begin position="54"/>
        <end position="154"/>
    </location>
</feature>
<dbReference type="EMBL" id="JARGEI010000008">
    <property type="protein sequence ID" value="KAJ8727397.1"/>
    <property type="molecule type" value="Genomic_DNA"/>
</dbReference>
<proteinExistence type="predicted"/>
<evidence type="ECO:0000256" key="1">
    <source>
        <dbReference type="SAM" id="MobiDB-lite"/>
    </source>
</evidence>
<feature type="compositionally biased region" description="Low complexity" evidence="1">
    <location>
        <begin position="102"/>
        <end position="114"/>
    </location>
</feature>
<evidence type="ECO:0000313" key="3">
    <source>
        <dbReference type="Proteomes" id="UP001231518"/>
    </source>
</evidence>
<name>A0AAD8DW03_MYTSE</name>
<feature type="compositionally biased region" description="Pro residues" evidence="1">
    <location>
        <begin position="67"/>
        <end position="76"/>
    </location>
</feature>
<protein>
    <submittedName>
        <fullName evidence="2">Uncharacterized protein</fullName>
    </submittedName>
</protein>
<dbReference type="AlphaFoldDB" id="A0AAD8DW03"/>
<reference evidence="2" key="1">
    <citation type="submission" date="2023-03" db="EMBL/GenBank/DDBJ databases">
        <title>Chromosome-level genomes of two armyworms, Mythimna separata and Mythimna loreyi, provide insights into the biosynthesis and reception of sex pheromones.</title>
        <authorList>
            <person name="Zhao H."/>
        </authorList>
    </citation>
    <scope>NUCLEOTIDE SEQUENCE</scope>
    <source>
        <strain evidence="2">BeijingLab</strain>
        <tissue evidence="2">Pupa</tissue>
    </source>
</reference>
<feature type="compositionally biased region" description="Basic and acidic residues" evidence="1">
    <location>
        <begin position="86"/>
        <end position="101"/>
    </location>
</feature>
<organism evidence="2 3">
    <name type="scientific">Mythimna separata</name>
    <name type="common">Oriental armyworm</name>
    <name type="synonym">Pseudaletia separata</name>
    <dbReference type="NCBI Taxonomy" id="271217"/>
    <lineage>
        <taxon>Eukaryota</taxon>
        <taxon>Metazoa</taxon>
        <taxon>Ecdysozoa</taxon>
        <taxon>Arthropoda</taxon>
        <taxon>Hexapoda</taxon>
        <taxon>Insecta</taxon>
        <taxon>Pterygota</taxon>
        <taxon>Neoptera</taxon>
        <taxon>Endopterygota</taxon>
        <taxon>Lepidoptera</taxon>
        <taxon>Glossata</taxon>
        <taxon>Ditrysia</taxon>
        <taxon>Noctuoidea</taxon>
        <taxon>Noctuidae</taxon>
        <taxon>Noctuinae</taxon>
        <taxon>Hadenini</taxon>
        <taxon>Mythimna</taxon>
    </lineage>
</organism>